<accession>A0A918IQX3</accession>
<sequence>MCSGQLGYRTLARSHVPLPYTNHTTERFSHSHDVHGVWLIGTSSGEIVYKQ</sequence>
<evidence type="ECO:0000313" key="1">
    <source>
        <dbReference type="EMBL" id="GGW24652.1"/>
    </source>
</evidence>
<organism evidence="1 2">
    <name type="scientific">Streptomyces alanosinicus</name>
    <dbReference type="NCBI Taxonomy" id="68171"/>
    <lineage>
        <taxon>Bacteria</taxon>
        <taxon>Bacillati</taxon>
        <taxon>Actinomycetota</taxon>
        <taxon>Actinomycetes</taxon>
        <taxon>Kitasatosporales</taxon>
        <taxon>Streptomycetaceae</taxon>
        <taxon>Streptomyces</taxon>
    </lineage>
</organism>
<dbReference type="AlphaFoldDB" id="A0A918IQX3"/>
<dbReference type="EMBL" id="BMVG01000095">
    <property type="protein sequence ID" value="GGW24652.1"/>
    <property type="molecule type" value="Genomic_DNA"/>
</dbReference>
<comment type="caution">
    <text evidence="1">The sequence shown here is derived from an EMBL/GenBank/DDBJ whole genome shotgun (WGS) entry which is preliminary data.</text>
</comment>
<evidence type="ECO:0000313" key="2">
    <source>
        <dbReference type="Proteomes" id="UP000655443"/>
    </source>
</evidence>
<keyword evidence="2" id="KW-1185">Reference proteome</keyword>
<reference evidence="1" key="1">
    <citation type="journal article" date="2014" name="Int. J. Syst. Evol. Microbiol.">
        <title>Complete genome sequence of Corynebacterium casei LMG S-19264T (=DSM 44701T), isolated from a smear-ripened cheese.</title>
        <authorList>
            <consortium name="US DOE Joint Genome Institute (JGI-PGF)"/>
            <person name="Walter F."/>
            <person name="Albersmeier A."/>
            <person name="Kalinowski J."/>
            <person name="Ruckert C."/>
        </authorList>
    </citation>
    <scope>NUCLEOTIDE SEQUENCE</scope>
    <source>
        <strain evidence="1">JCM 4714</strain>
    </source>
</reference>
<proteinExistence type="predicted"/>
<name>A0A918IQX3_9ACTN</name>
<dbReference type="Proteomes" id="UP000655443">
    <property type="component" value="Unassembled WGS sequence"/>
</dbReference>
<reference evidence="1" key="2">
    <citation type="submission" date="2020-09" db="EMBL/GenBank/DDBJ databases">
        <authorList>
            <person name="Sun Q."/>
            <person name="Ohkuma M."/>
        </authorList>
    </citation>
    <scope>NUCLEOTIDE SEQUENCE</scope>
    <source>
        <strain evidence="1">JCM 4714</strain>
    </source>
</reference>
<gene>
    <name evidence="1" type="ORF">GCM10010339_94460</name>
</gene>
<protein>
    <submittedName>
        <fullName evidence="1">Uncharacterized protein</fullName>
    </submittedName>
</protein>